<evidence type="ECO:0000256" key="2">
    <source>
        <dbReference type="ARBA" id="ARBA00023235"/>
    </source>
</evidence>
<evidence type="ECO:0000313" key="4">
    <source>
        <dbReference type="EMBL" id="MBB4659435.1"/>
    </source>
</evidence>
<keyword evidence="5" id="KW-1185">Reference proteome</keyword>
<gene>
    <name evidence="4" type="ORF">GGQ59_001972</name>
</gene>
<feature type="active site" evidence="3">
    <location>
        <position position="47"/>
    </location>
</feature>
<dbReference type="AlphaFoldDB" id="A0A840I527"/>
<proteinExistence type="inferred from homology"/>
<dbReference type="PIRSF" id="PIRSF016184">
    <property type="entry name" value="PhzC_PhzF"/>
    <property type="match status" value="1"/>
</dbReference>
<accession>A0A840I527</accession>
<dbReference type="NCBIfam" id="TIGR00654">
    <property type="entry name" value="PhzF_family"/>
    <property type="match status" value="1"/>
</dbReference>
<dbReference type="EMBL" id="JACHOB010000004">
    <property type="protein sequence ID" value="MBB4659435.1"/>
    <property type="molecule type" value="Genomic_DNA"/>
</dbReference>
<dbReference type="InterPro" id="IPR003719">
    <property type="entry name" value="Phenazine_PhzF-like"/>
</dbReference>
<evidence type="ECO:0000313" key="5">
    <source>
        <dbReference type="Proteomes" id="UP000563524"/>
    </source>
</evidence>
<dbReference type="PANTHER" id="PTHR13774:SF17">
    <property type="entry name" value="PHENAZINE BIOSYNTHESIS-LIKE DOMAIN-CONTAINING PROTEIN"/>
    <property type="match status" value="1"/>
</dbReference>
<comment type="caution">
    <text evidence="4">The sequence shown here is derived from an EMBL/GenBank/DDBJ whole genome shotgun (WGS) entry which is preliminary data.</text>
</comment>
<evidence type="ECO:0000256" key="1">
    <source>
        <dbReference type="ARBA" id="ARBA00008270"/>
    </source>
</evidence>
<dbReference type="SUPFAM" id="SSF54506">
    <property type="entry name" value="Diaminopimelate epimerase-like"/>
    <property type="match status" value="1"/>
</dbReference>
<dbReference type="GO" id="GO:0016853">
    <property type="term" value="F:isomerase activity"/>
    <property type="evidence" value="ECO:0007669"/>
    <property type="project" value="UniProtKB-KW"/>
</dbReference>
<sequence length="277" mass="29545">MTEHTLYQVDAFADRLFAGNPAGVMILDEFFPDETLQAIAMENNLAETAFAVRKGAGAYDLRWFTPGAEVPLCGHATLATAHVLWAEEGEDAERFSFDTLSGPLHVERTGEGYTLDFPADPPVPVEAPDGLAEALGTEPESVLAGQYLLAVLKDEAAVRALRPNLLALEAVGLPRGRGTAENCVCVTAPGEVCVTAEGEAYDFVSRFFAPTVGITEDPVTGSAHCMLTPYWAERLGKTTLFAFQASARGGAVACELAGDRVRLTGSAFTYLRGTIRL</sequence>
<comment type="similarity">
    <text evidence="1">Belongs to the PhzF family.</text>
</comment>
<dbReference type="RefSeq" id="WP_183818043.1">
    <property type="nucleotide sequence ID" value="NZ_JACHOB010000004.1"/>
</dbReference>
<dbReference type="PANTHER" id="PTHR13774">
    <property type="entry name" value="PHENAZINE BIOSYNTHESIS PROTEIN"/>
    <property type="match status" value="1"/>
</dbReference>
<name>A0A840I527_9PROT</name>
<reference evidence="4 5" key="1">
    <citation type="submission" date="2020-08" db="EMBL/GenBank/DDBJ databases">
        <title>Genomic Encyclopedia of Type Strains, Phase IV (KMG-IV): sequencing the most valuable type-strain genomes for metagenomic binning, comparative biology and taxonomic classification.</title>
        <authorList>
            <person name="Goeker M."/>
        </authorList>
    </citation>
    <scope>NUCLEOTIDE SEQUENCE [LARGE SCALE GENOMIC DNA]</scope>
    <source>
        <strain evidence="4 5">DSM 102850</strain>
    </source>
</reference>
<dbReference type="Pfam" id="PF02567">
    <property type="entry name" value="PhzC-PhzF"/>
    <property type="match status" value="1"/>
</dbReference>
<evidence type="ECO:0000256" key="3">
    <source>
        <dbReference type="PIRSR" id="PIRSR016184-1"/>
    </source>
</evidence>
<dbReference type="Gene3D" id="3.10.310.10">
    <property type="entry name" value="Diaminopimelate Epimerase, Chain A, domain 1"/>
    <property type="match status" value="2"/>
</dbReference>
<dbReference type="GO" id="GO:0005737">
    <property type="term" value="C:cytoplasm"/>
    <property type="evidence" value="ECO:0007669"/>
    <property type="project" value="TreeGrafter"/>
</dbReference>
<keyword evidence="2" id="KW-0413">Isomerase</keyword>
<dbReference type="Proteomes" id="UP000563524">
    <property type="component" value="Unassembled WGS sequence"/>
</dbReference>
<protein>
    <submittedName>
        <fullName evidence="4">PhzF family phenazine biosynthesis protein</fullName>
    </submittedName>
</protein>
<organism evidence="4 5">
    <name type="scientific">Parvularcula dongshanensis</name>
    <dbReference type="NCBI Taxonomy" id="1173995"/>
    <lineage>
        <taxon>Bacteria</taxon>
        <taxon>Pseudomonadati</taxon>
        <taxon>Pseudomonadota</taxon>
        <taxon>Alphaproteobacteria</taxon>
        <taxon>Parvularculales</taxon>
        <taxon>Parvularculaceae</taxon>
        <taxon>Parvularcula</taxon>
    </lineage>
</organism>